<evidence type="ECO:0000256" key="2">
    <source>
        <dbReference type="SAM" id="MobiDB-lite"/>
    </source>
</evidence>
<feature type="region of interest" description="Disordered" evidence="2">
    <location>
        <begin position="78"/>
        <end position="106"/>
    </location>
</feature>
<gene>
    <name evidence="3" type="ORF">FGO68_gene9</name>
</gene>
<proteinExistence type="predicted"/>
<feature type="coiled-coil region" evidence="1">
    <location>
        <begin position="3"/>
        <end position="41"/>
    </location>
</feature>
<sequence>MEIQRLDQEVKQLSVETMQREERKDRLIEELKEQIARLQKKGVTGLGSSLMQQQNRQVQHQPYQSTLHELISKAKYMTETTTTNKQSSEKKRRPRLQSANTPQTIAQDKENTMLSTLKFPTHILNETLKQPMNSYLSDEYSQRLIKSLEKKARSKLAQNNDDGSRELRVQFRELQSNRLLRIQH</sequence>
<protein>
    <submittedName>
        <fullName evidence="3">Uncharacterized protein</fullName>
    </submittedName>
</protein>
<organism evidence="3 4">
    <name type="scientific">Halteria grandinella</name>
    <dbReference type="NCBI Taxonomy" id="5974"/>
    <lineage>
        <taxon>Eukaryota</taxon>
        <taxon>Sar</taxon>
        <taxon>Alveolata</taxon>
        <taxon>Ciliophora</taxon>
        <taxon>Intramacronucleata</taxon>
        <taxon>Spirotrichea</taxon>
        <taxon>Stichotrichia</taxon>
        <taxon>Sporadotrichida</taxon>
        <taxon>Halteriidae</taxon>
        <taxon>Halteria</taxon>
    </lineage>
</organism>
<keyword evidence="4" id="KW-1185">Reference proteome</keyword>
<evidence type="ECO:0000313" key="4">
    <source>
        <dbReference type="Proteomes" id="UP000785679"/>
    </source>
</evidence>
<evidence type="ECO:0000313" key="3">
    <source>
        <dbReference type="EMBL" id="TNV72741.1"/>
    </source>
</evidence>
<comment type="caution">
    <text evidence="3">The sequence shown here is derived from an EMBL/GenBank/DDBJ whole genome shotgun (WGS) entry which is preliminary data.</text>
</comment>
<accession>A0A8J8SWC9</accession>
<dbReference type="Proteomes" id="UP000785679">
    <property type="component" value="Unassembled WGS sequence"/>
</dbReference>
<name>A0A8J8SWC9_HALGN</name>
<evidence type="ECO:0000256" key="1">
    <source>
        <dbReference type="SAM" id="Coils"/>
    </source>
</evidence>
<keyword evidence="1" id="KW-0175">Coiled coil</keyword>
<dbReference type="EMBL" id="RRYP01021125">
    <property type="protein sequence ID" value="TNV72741.1"/>
    <property type="molecule type" value="Genomic_DNA"/>
</dbReference>
<reference evidence="3" key="1">
    <citation type="submission" date="2019-06" db="EMBL/GenBank/DDBJ databases">
        <authorList>
            <person name="Zheng W."/>
        </authorList>
    </citation>
    <scope>NUCLEOTIDE SEQUENCE</scope>
    <source>
        <strain evidence="3">QDHG01</strain>
    </source>
</reference>
<feature type="compositionally biased region" description="Polar residues" evidence="2">
    <location>
        <begin position="97"/>
        <end position="106"/>
    </location>
</feature>
<dbReference type="AlphaFoldDB" id="A0A8J8SWC9"/>